<protein>
    <recommendedName>
        <fullName evidence="3">F-box domain-containing protein</fullName>
    </recommendedName>
</protein>
<sequence length="480" mass="55713">MSHVLELSLELLEAIANELPPRSAFAMAQTCKDMHYRLYRILESHKVNSIKWKTINLGDYEEKPMMQLLYVLSQEPLMGPYVEQIVFQPSTTGNNRYISDFYTFQDTSKLEAIRSMICESGYLAEAGIDQDDWCRRIGLSTFPSLTYSFAFEYFITLLLFLPLLRHLDLRCLLCGIGHFYDILNWNPDAVNLLTHLISKARELSIDTAQLPMTTRLSQGPISCLKSLKLTGELNLDTQLIAAEPFLSLPSLTTLELSRFYVNVDPSYEDIPFPDISSKLRTLTMRECDVHLHELVDPRVSFFHRLHHLESFHYDHSSEDPLDGESEYWYSPDPWDVSSFVRILGQCIGKTLRHLHITVNDHRTLPPGRIHNLQIFEQLESFVLPETIQKIRLFTRSTDLSPQKFQDIFFNFKDDWRAKFLDLESVKLHTPSPFKLIEDSPQVEDSWELHHSSEVADFQSCKWVDECRVIAIEQGVDWIVT</sequence>
<dbReference type="AlphaFoldDB" id="A0A9P9DR78"/>
<evidence type="ECO:0000313" key="1">
    <source>
        <dbReference type="EMBL" id="KAH7125220.1"/>
    </source>
</evidence>
<name>A0A9P9DR78_9PLEO</name>
<dbReference type="Proteomes" id="UP000700596">
    <property type="component" value="Unassembled WGS sequence"/>
</dbReference>
<evidence type="ECO:0000313" key="2">
    <source>
        <dbReference type="Proteomes" id="UP000700596"/>
    </source>
</evidence>
<proteinExistence type="predicted"/>
<dbReference type="EMBL" id="JAGMWT010000007">
    <property type="protein sequence ID" value="KAH7125220.1"/>
    <property type="molecule type" value="Genomic_DNA"/>
</dbReference>
<dbReference type="Gene3D" id="3.80.10.10">
    <property type="entry name" value="Ribonuclease Inhibitor"/>
    <property type="match status" value="1"/>
</dbReference>
<comment type="caution">
    <text evidence="1">The sequence shown here is derived from an EMBL/GenBank/DDBJ whole genome shotgun (WGS) entry which is preliminary data.</text>
</comment>
<dbReference type="InterPro" id="IPR032675">
    <property type="entry name" value="LRR_dom_sf"/>
</dbReference>
<organism evidence="1 2">
    <name type="scientific">Dendryphion nanum</name>
    <dbReference type="NCBI Taxonomy" id="256645"/>
    <lineage>
        <taxon>Eukaryota</taxon>
        <taxon>Fungi</taxon>
        <taxon>Dikarya</taxon>
        <taxon>Ascomycota</taxon>
        <taxon>Pezizomycotina</taxon>
        <taxon>Dothideomycetes</taxon>
        <taxon>Pleosporomycetidae</taxon>
        <taxon>Pleosporales</taxon>
        <taxon>Torulaceae</taxon>
        <taxon>Dendryphion</taxon>
    </lineage>
</organism>
<reference evidence="1" key="1">
    <citation type="journal article" date="2021" name="Nat. Commun.">
        <title>Genetic determinants of endophytism in the Arabidopsis root mycobiome.</title>
        <authorList>
            <person name="Mesny F."/>
            <person name="Miyauchi S."/>
            <person name="Thiergart T."/>
            <person name="Pickel B."/>
            <person name="Atanasova L."/>
            <person name="Karlsson M."/>
            <person name="Huettel B."/>
            <person name="Barry K.W."/>
            <person name="Haridas S."/>
            <person name="Chen C."/>
            <person name="Bauer D."/>
            <person name="Andreopoulos W."/>
            <person name="Pangilinan J."/>
            <person name="LaButti K."/>
            <person name="Riley R."/>
            <person name="Lipzen A."/>
            <person name="Clum A."/>
            <person name="Drula E."/>
            <person name="Henrissat B."/>
            <person name="Kohler A."/>
            <person name="Grigoriev I.V."/>
            <person name="Martin F.M."/>
            <person name="Hacquard S."/>
        </authorList>
    </citation>
    <scope>NUCLEOTIDE SEQUENCE</scope>
    <source>
        <strain evidence="1">MPI-CAGE-CH-0243</strain>
    </source>
</reference>
<gene>
    <name evidence="1" type="ORF">B0J11DRAFT_614637</name>
</gene>
<accession>A0A9P9DR78</accession>
<keyword evidence="2" id="KW-1185">Reference proteome</keyword>
<evidence type="ECO:0008006" key="3">
    <source>
        <dbReference type="Google" id="ProtNLM"/>
    </source>
</evidence>